<dbReference type="OrthoDB" id="5526492at2"/>
<dbReference type="EMBL" id="FOAP01000011">
    <property type="protein sequence ID" value="SEM10633.1"/>
    <property type="molecule type" value="Genomic_DNA"/>
</dbReference>
<proteinExistence type="predicted"/>
<keyword evidence="2" id="KW-1185">Reference proteome</keyword>
<gene>
    <name evidence="1" type="ORF">SAMN05444354_111183</name>
</gene>
<dbReference type="Proteomes" id="UP000182719">
    <property type="component" value="Unassembled WGS sequence"/>
</dbReference>
<protein>
    <submittedName>
        <fullName evidence="1">Uncharacterized protein</fullName>
    </submittedName>
</protein>
<reference evidence="2" key="1">
    <citation type="submission" date="2016-10" db="EMBL/GenBank/DDBJ databases">
        <authorList>
            <person name="Varghese N."/>
            <person name="Submissions S."/>
        </authorList>
    </citation>
    <scope>NUCLEOTIDE SEQUENCE [LARGE SCALE GENOMIC DNA]</scope>
    <source>
        <strain evidence="2">DSM 17044</strain>
    </source>
</reference>
<evidence type="ECO:0000313" key="1">
    <source>
        <dbReference type="EMBL" id="SEM10633.1"/>
    </source>
</evidence>
<sequence>MATAFDASQLSPATLAEALRALPPRAGALLRRRLARGETLEACAALYGVSQEAIATHLLREALALTARMGGQGREPVTVEEEAAWTRQLTAALGRQVAPVSPALAGTVALCQRLLTLGPEVEATLEALEREEARSPRSQREDTLRRWAVVLLLALASYLYWTRPPEPTQRPTRPPASAR</sequence>
<dbReference type="InterPro" id="IPR013324">
    <property type="entry name" value="RNA_pol_sigma_r3/r4-like"/>
</dbReference>
<accession>A0A1H7VN08</accession>
<evidence type="ECO:0000313" key="2">
    <source>
        <dbReference type="Proteomes" id="UP000182719"/>
    </source>
</evidence>
<dbReference type="RefSeq" id="WP_075008438.1">
    <property type="nucleotide sequence ID" value="NZ_FOAP01000011.1"/>
</dbReference>
<name>A0A1H7VN08_STIAU</name>
<dbReference type="AlphaFoldDB" id="A0A1H7VN08"/>
<organism evidence="1 2">
    <name type="scientific">Stigmatella aurantiaca</name>
    <dbReference type="NCBI Taxonomy" id="41"/>
    <lineage>
        <taxon>Bacteria</taxon>
        <taxon>Pseudomonadati</taxon>
        <taxon>Myxococcota</taxon>
        <taxon>Myxococcia</taxon>
        <taxon>Myxococcales</taxon>
        <taxon>Cystobacterineae</taxon>
        <taxon>Archangiaceae</taxon>
        <taxon>Stigmatella</taxon>
    </lineage>
</organism>
<dbReference type="SUPFAM" id="SSF88659">
    <property type="entry name" value="Sigma3 and sigma4 domains of RNA polymerase sigma factors"/>
    <property type="match status" value="1"/>
</dbReference>